<evidence type="ECO:0000256" key="2">
    <source>
        <dbReference type="SAM" id="Phobius"/>
    </source>
</evidence>
<sequence length="549" mass="59001">MKQLYSIFWTLAISVIAKDVAYVTDLQIFASLAPCVSSAISYNIARQTRSNRCGDSETELQRCICTKRLEQVAAAISSDVKDRCGPSATEDIASASKVMRKYCDQDKHVAFSSPTANIAKAHITDLPELENLPPCAQKAVSHAVVEVGSERCPGALELNMPCICHTADVVQDIKLTLSSEVKKSCSNHEDVTSVQNLYSQFCHMNRGKTSFTSPKGPPGDMSYYITALPHFNSLDKCAQRGVSTAVMDQSSWLCGNGPQELASCVCIKSGMYKMISSSLVDKVNDYCDGTQTGNAKSAIDVFQYYCSAAKDLVVATVSLSTSHSHTTGTSSIQSSTAIPKVTGSAGATATATTHADTAKESGSGDEDKKQGDSDAHIMPIVGGVAGAAILVALGAGFFIIMRRERRRKTRGERLSDGPPEYPGDTDNSNPFNERSRFPITSELSPPASAKSKFNGGVDVMEHAFNHTPTARLQAHLAKMNHGRNSPMGPPPQYSWRPNAVSQRGNMESYEMRSNYSVSISGDSLVVTDPTTNPPLTSLTMGERTGSRIF</sequence>
<comment type="caution">
    <text evidence="4">The sequence shown here is derived from an EMBL/GenBank/DDBJ whole genome shotgun (WGS) entry which is preliminary data.</text>
</comment>
<accession>A0A8J2NIL3</accession>
<evidence type="ECO:0000256" key="3">
    <source>
        <dbReference type="SAM" id="SignalP"/>
    </source>
</evidence>
<evidence type="ECO:0008006" key="6">
    <source>
        <dbReference type="Google" id="ProtNLM"/>
    </source>
</evidence>
<feature type="non-terminal residue" evidence="4">
    <location>
        <position position="1"/>
    </location>
</feature>
<name>A0A8J2NIL3_FUSEQ</name>
<keyword evidence="2" id="KW-0472">Membrane</keyword>
<feature type="signal peptide" evidence="3">
    <location>
        <begin position="1"/>
        <end position="17"/>
    </location>
</feature>
<feature type="region of interest" description="Disordered" evidence="1">
    <location>
        <begin position="408"/>
        <end position="449"/>
    </location>
</feature>
<feature type="compositionally biased region" description="Basic and acidic residues" evidence="1">
    <location>
        <begin position="365"/>
        <end position="374"/>
    </location>
</feature>
<keyword evidence="3" id="KW-0732">Signal</keyword>
<dbReference type="AlphaFoldDB" id="A0A8J2NIL3"/>
<organism evidence="4 5">
    <name type="scientific">Fusarium equiseti</name>
    <name type="common">Fusarium scirpi</name>
    <dbReference type="NCBI Taxonomy" id="61235"/>
    <lineage>
        <taxon>Eukaryota</taxon>
        <taxon>Fungi</taxon>
        <taxon>Dikarya</taxon>
        <taxon>Ascomycota</taxon>
        <taxon>Pezizomycotina</taxon>
        <taxon>Sordariomycetes</taxon>
        <taxon>Hypocreomycetidae</taxon>
        <taxon>Hypocreales</taxon>
        <taxon>Nectriaceae</taxon>
        <taxon>Fusarium</taxon>
        <taxon>Fusarium incarnatum-equiseti species complex</taxon>
    </lineage>
</organism>
<keyword evidence="2" id="KW-0812">Transmembrane</keyword>
<reference evidence="4" key="1">
    <citation type="submission" date="2021-05" db="EMBL/GenBank/DDBJ databases">
        <authorList>
            <person name="Khan N."/>
        </authorList>
    </citation>
    <scope>NUCLEOTIDE SEQUENCE</scope>
</reference>
<gene>
    <name evidence="4" type="ORF">FEQUK3_LOCUS9885</name>
</gene>
<feature type="transmembrane region" description="Helical" evidence="2">
    <location>
        <begin position="377"/>
        <end position="400"/>
    </location>
</feature>
<evidence type="ECO:0000256" key="1">
    <source>
        <dbReference type="SAM" id="MobiDB-lite"/>
    </source>
</evidence>
<feature type="region of interest" description="Disordered" evidence="1">
    <location>
        <begin position="343"/>
        <end position="374"/>
    </location>
</feature>
<keyword evidence="2" id="KW-1133">Transmembrane helix</keyword>
<dbReference type="EMBL" id="CAJSTJ010000162">
    <property type="protein sequence ID" value="CAG7564187.1"/>
    <property type="molecule type" value="Genomic_DNA"/>
</dbReference>
<feature type="compositionally biased region" description="Low complexity" evidence="1">
    <location>
        <begin position="343"/>
        <end position="355"/>
    </location>
</feature>
<evidence type="ECO:0000313" key="5">
    <source>
        <dbReference type="Proteomes" id="UP000693738"/>
    </source>
</evidence>
<dbReference type="Proteomes" id="UP000693738">
    <property type="component" value="Unassembled WGS sequence"/>
</dbReference>
<proteinExistence type="predicted"/>
<feature type="chain" id="PRO_5035278099" description="Extracellular membrane protein CFEM domain-containing protein" evidence="3">
    <location>
        <begin position="18"/>
        <end position="549"/>
    </location>
</feature>
<evidence type="ECO:0000313" key="4">
    <source>
        <dbReference type="EMBL" id="CAG7564187.1"/>
    </source>
</evidence>
<protein>
    <recommendedName>
        <fullName evidence="6">Extracellular membrane protein CFEM domain-containing protein</fullName>
    </recommendedName>
</protein>